<dbReference type="EMBL" id="CM046127">
    <property type="protein sequence ID" value="KAI8441294.1"/>
    <property type="molecule type" value="Genomic_DNA"/>
</dbReference>
<comment type="caution">
    <text evidence="1">The sequence shown here is derived from an EMBL/GenBank/DDBJ whole genome shotgun (WGS) entry which is preliminary data.</text>
</comment>
<dbReference type="Proteomes" id="UP001064048">
    <property type="component" value="Chromosome 27"/>
</dbReference>
<accession>A0ACC0KY80</accession>
<sequence length="335" mass="39114">MALPTSFEHPEDYFQDCLAFLKEYQYLYNFPNTDILVHDVLKHIDVQNMQTLEVFHKDFKLPTDLLNNFFEKLSRLTAVHDEFEEVDNLENVVNIPCGVSPKKRHEIAYLANEVKQVCEKNGCDVVVDFGSGLGYLDQIIFETTNLKVLGLECNTSHYVGAKKRQGKYHPNSVENVKYIKHTINENSNVSIEQYLRDNCKLKRNTRKAVKTKTMNRNFETYIQDACNGFRLILNEPVCLENREDSSDIKFSNFELDELRSIWQEIESSLVLKKAAIFILLQNYLQPVIENLILYDRLVYLREKGLKNCKLKKVVNERISPRCMALLAYKNINRIL</sequence>
<protein>
    <submittedName>
        <fullName evidence="1">Uncharacterized protein</fullName>
    </submittedName>
</protein>
<evidence type="ECO:0000313" key="2">
    <source>
        <dbReference type="Proteomes" id="UP001064048"/>
    </source>
</evidence>
<organism evidence="1 2">
    <name type="scientific">Choristoneura fumiferana</name>
    <name type="common">Spruce budworm moth</name>
    <name type="synonym">Archips fumiferana</name>
    <dbReference type="NCBI Taxonomy" id="7141"/>
    <lineage>
        <taxon>Eukaryota</taxon>
        <taxon>Metazoa</taxon>
        <taxon>Ecdysozoa</taxon>
        <taxon>Arthropoda</taxon>
        <taxon>Hexapoda</taxon>
        <taxon>Insecta</taxon>
        <taxon>Pterygota</taxon>
        <taxon>Neoptera</taxon>
        <taxon>Endopterygota</taxon>
        <taxon>Lepidoptera</taxon>
        <taxon>Glossata</taxon>
        <taxon>Ditrysia</taxon>
        <taxon>Tortricoidea</taxon>
        <taxon>Tortricidae</taxon>
        <taxon>Tortricinae</taxon>
        <taxon>Choristoneura</taxon>
    </lineage>
</organism>
<proteinExistence type="predicted"/>
<reference evidence="1 2" key="1">
    <citation type="journal article" date="2022" name="Genome Biol. Evol.">
        <title>The Spruce Budworm Genome: Reconstructing the Evolutionary History of Antifreeze Proteins.</title>
        <authorList>
            <person name="Beliveau C."/>
            <person name="Gagne P."/>
            <person name="Picq S."/>
            <person name="Vernygora O."/>
            <person name="Keeling C.I."/>
            <person name="Pinkney K."/>
            <person name="Doucet D."/>
            <person name="Wen F."/>
            <person name="Johnston J.S."/>
            <person name="Maaroufi H."/>
            <person name="Boyle B."/>
            <person name="Laroche J."/>
            <person name="Dewar K."/>
            <person name="Juretic N."/>
            <person name="Blackburn G."/>
            <person name="Nisole A."/>
            <person name="Brunet B."/>
            <person name="Brandao M."/>
            <person name="Lumley L."/>
            <person name="Duan J."/>
            <person name="Quan G."/>
            <person name="Lucarotti C.J."/>
            <person name="Roe A.D."/>
            <person name="Sperling F.A.H."/>
            <person name="Levesque R.C."/>
            <person name="Cusson M."/>
        </authorList>
    </citation>
    <scope>NUCLEOTIDE SEQUENCE [LARGE SCALE GENOMIC DNA]</scope>
    <source>
        <strain evidence="1">Glfc:IPQL:Cfum</strain>
    </source>
</reference>
<name>A0ACC0KY80_CHOFU</name>
<keyword evidence="2" id="KW-1185">Reference proteome</keyword>
<evidence type="ECO:0000313" key="1">
    <source>
        <dbReference type="EMBL" id="KAI8441294.1"/>
    </source>
</evidence>
<gene>
    <name evidence="1" type="ORF">MSG28_014925</name>
</gene>